<keyword evidence="2" id="KW-1185">Reference proteome</keyword>
<sequence length="108" mass="12314">MLQPQGDACQEIVKRACNDRSYCRSSYMARQSSDNGWLPGARAKNSTENFSPFQVHQFPSNQRAISARLPGPYPWLPKKQDHSPLKTPLRAQNHQHILQTPRGPKSHH</sequence>
<dbReference type="Proteomes" id="UP001239111">
    <property type="component" value="Chromosome 1"/>
</dbReference>
<evidence type="ECO:0000313" key="2">
    <source>
        <dbReference type="Proteomes" id="UP001239111"/>
    </source>
</evidence>
<name>A0ACC2PMG1_9HYME</name>
<accession>A0ACC2PMG1</accession>
<dbReference type="EMBL" id="CM056741">
    <property type="protein sequence ID" value="KAJ8684632.1"/>
    <property type="molecule type" value="Genomic_DNA"/>
</dbReference>
<comment type="caution">
    <text evidence="1">The sequence shown here is derived from an EMBL/GenBank/DDBJ whole genome shotgun (WGS) entry which is preliminary data.</text>
</comment>
<organism evidence="1 2">
    <name type="scientific">Eretmocerus hayati</name>
    <dbReference type="NCBI Taxonomy" id="131215"/>
    <lineage>
        <taxon>Eukaryota</taxon>
        <taxon>Metazoa</taxon>
        <taxon>Ecdysozoa</taxon>
        <taxon>Arthropoda</taxon>
        <taxon>Hexapoda</taxon>
        <taxon>Insecta</taxon>
        <taxon>Pterygota</taxon>
        <taxon>Neoptera</taxon>
        <taxon>Endopterygota</taxon>
        <taxon>Hymenoptera</taxon>
        <taxon>Apocrita</taxon>
        <taxon>Proctotrupomorpha</taxon>
        <taxon>Chalcidoidea</taxon>
        <taxon>Aphelinidae</taxon>
        <taxon>Aphelininae</taxon>
        <taxon>Eretmocerus</taxon>
    </lineage>
</organism>
<proteinExistence type="predicted"/>
<gene>
    <name evidence="1" type="ORF">QAD02_020425</name>
</gene>
<protein>
    <submittedName>
        <fullName evidence="1">Uncharacterized protein</fullName>
    </submittedName>
</protein>
<reference evidence="1" key="1">
    <citation type="submission" date="2023-04" db="EMBL/GenBank/DDBJ databases">
        <title>A chromosome-level genome assembly of the parasitoid wasp Eretmocerus hayati.</title>
        <authorList>
            <person name="Zhong Y."/>
            <person name="Liu S."/>
            <person name="Liu Y."/>
        </authorList>
    </citation>
    <scope>NUCLEOTIDE SEQUENCE</scope>
    <source>
        <strain evidence="1">ZJU_SS_LIU_2023</strain>
    </source>
</reference>
<evidence type="ECO:0000313" key="1">
    <source>
        <dbReference type="EMBL" id="KAJ8684632.1"/>
    </source>
</evidence>